<organism evidence="1 2">
    <name type="scientific">Macrolepiota fuliginosa MF-IS2</name>
    <dbReference type="NCBI Taxonomy" id="1400762"/>
    <lineage>
        <taxon>Eukaryota</taxon>
        <taxon>Fungi</taxon>
        <taxon>Dikarya</taxon>
        <taxon>Basidiomycota</taxon>
        <taxon>Agaricomycotina</taxon>
        <taxon>Agaricomycetes</taxon>
        <taxon>Agaricomycetidae</taxon>
        <taxon>Agaricales</taxon>
        <taxon>Agaricineae</taxon>
        <taxon>Agaricaceae</taxon>
        <taxon>Macrolepiota</taxon>
    </lineage>
</organism>
<dbReference type="OrthoDB" id="2787676at2759"/>
<evidence type="ECO:0000313" key="1">
    <source>
        <dbReference type="EMBL" id="KAF9441080.1"/>
    </source>
</evidence>
<dbReference type="AlphaFoldDB" id="A0A9P5X0I1"/>
<comment type="caution">
    <text evidence="1">The sequence shown here is derived from an EMBL/GenBank/DDBJ whole genome shotgun (WGS) entry which is preliminary data.</text>
</comment>
<sequence>MNNKNIQAVGQSALEGDNYLLLSNTGVGRGKNVFPVDADDQRNIAIRFRSDGQVTQDGKVMNKLQAQVNNKYSSKASGVIADVFVPQGGTREEVQAALEKGLGKKIKNT</sequence>
<gene>
    <name evidence="1" type="ORF">P691DRAFT_715349</name>
</gene>
<evidence type="ECO:0000313" key="2">
    <source>
        <dbReference type="Proteomes" id="UP000807342"/>
    </source>
</evidence>
<keyword evidence="2" id="KW-1185">Reference proteome</keyword>
<name>A0A9P5X0I1_9AGAR</name>
<protein>
    <submittedName>
        <fullName evidence="1">Uncharacterized protein</fullName>
    </submittedName>
</protein>
<dbReference type="Proteomes" id="UP000807342">
    <property type="component" value="Unassembled WGS sequence"/>
</dbReference>
<accession>A0A9P5X0I1</accession>
<proteinExistence type="predicted"/>
<dbReference type="EMBL" id="MU152074">
    <property type="protein sequence ID" value="KAF9441080.1"/>
    <property type="molecule type" value="Genomic_DNA"/>
</dbReference>
<reference evidence="1" key="1">
    <citation type="submission" date="2020-11" db="EMBL/GenBank/DDBJ databases">
        <authorList>
            <consortium name="DOE Joint Genome Institute"/>
            <person name="Ahrendt S."/>
            <person name="Riley R."/>
            <person name="Andreopoulos W."/>
            <person name="Labutti K."/>
            <person name="Pangilinan J."/>
            <person name="Ruiz-Duenas F.J."/>
            <person name="Barrasa J.M."/>
            <person name="Sanchez-Garcia M."/>
            <person name="Camarero S."/>
            <person name="Miyauchi S."/>
            <person name="Serrano A."/>
            <person name="Linde D."/>
            <person name="Babiker R."/>
            <person name="Drula E."/>
            <person name="Ayuso-Fernandez I."/>
            <person name="Pacheco R."/>
            <person name="Padilla G."/>
            <person name="Ferreira P."/>
            <person name="Barriuso J."/>
            <person name="Kellner H."/>
            <person name="Castanera R."/>
            <person name="Alfaro M."/>
            <person name="Ramirez L."/>
            <person name="Pisabarro A.G."/>
            <person name="Kuo A."/>
            <person name="Tritt A."/>
            <person name="Lipzen A."/>
            <person name="He G."/>
            <person name="Yan M."/>
            <person name="Ng V."/>
            <person name="Cullen D."/>
            <person name="Martin F."/>
            <person name="Rosso M.-N."/>
            <person name="Henrissat B."/>
            <person name="Hibbett D."/>
            <person name="Martinez A.T."/>
            <person name="Grigoriev I.V."/>
        </authorList>
    </citation>
    <scope>NUCLEOTIDE SEQUENCE</scope>
    <source>
        <strain evidence="1">MF-IS2</strain>
    </source>
</reference>